<dbReference type="AlphaFoldDB" id="A0A8H5MQ33"/>
<feature type="signal peptide" evidence="2">
    <location>
        <begin position="1"/>
        <end position="15"/>
    </location>
</feature>
<reference evidence="3 4" key="1">
    <citation type="submission" date="2020-05" db="EMBL/GenBank/DDBJ databases">
        <title>Identification and distribution of gene clusters putatively required for synthesis of sphingolipid metabolism inhibitors in phylogenetically diverse species of the filamentous fungus Fusarium.</title>
        <authorList>
            <person name="Kim H.-S."/>
            <person name="Busman M."/>
            <person name="Brown D.W."/>
            <person name="Divon H."/>
            <person name="Uhlig S."/>
            <person name="Proctor R.H."/>
        </authorList>
    </citation>
    <scope>NUCLEOTIDE SEQUENCE [LARGE SCALE GENOMIC DNA]</scope>
    <source>
        <strain evidence="3 4">NRRL 25196</strain>
    </source>
</reference>
<evidence type="ECO:0000256" key="2">
    <source>
        <dbReference type="SAM" id="SignalP"/>
    </source>
</evidence>
<name>A0A8H5MQ33_9HYPO</name>
<dbReference type="Proteomes" id="UP000574317">
    <property type="component" value="Unassembled WGS sequence"/>
</dbReference>
<protein>
    <submittedName>
        <fullName evidence="3">mRNA-binding WHI3</fullName>
    </submittedName>
</protein>
<feature type="region of interest" description="Disordered" evidence="1">
    <location>
        <begin position="81"/>
        <end position="123"/>
    </location>
</feature>
<accession>A0A8H5MQ33</accession>
<evidence type="ECO:0000256" key="1">
    <source>
        <dbReference type="SAM" id="MobiDB-lite"/>
    </source>
</evidence>
<feature type="compositionally biased region" description="Low complexity" evidence="1">
    <location>
        <begin position="81"/>
        <end position="92"/>
    </location>
</feature>
<sequence length="123" mass="11935">MKFSTMLVFPALALGAATPKLPVSSIDPACLESITSVADCIKNLKPTGAAALTDVATCLGEIVTGIQKCIPGVPGGLPSGLPTGIPTGIPTGLPVPVPTPLPGGLPGNGTPGLPEVPGIPGLP</sequence>
<organism evidence="3 4">
    <name type="scientific">Fusarium napiforme</name>
    <dbReference type="NCBI Taxonomy" id="42672"/>
    <lineage>
        <taxon>Eukaryota</taxon>
        <taxon>Fungi</taxon>
        <taxon>Dikarya</taxon>
        <taxon>Ascomycota</taxon>
        <taxon>Pezizomycotina</taxon>
        <taxon>Sordariomycetes</taxon>
        <taxon>Hypocreomycetidae</taxon>
        <taxon>Hypocreales</taxon>
        <taxon>Nectriaceae</taxon>
        <taxon>Fusarium</taxon>
        <taxon>Fusarium fujikuroi species complex</taxon>
    </lineage>
</organism>
<proteinExistence type="predicted"/>
<keyword evidence="4" id="KW-1185">Reference proteome</keyword>
<gene>
    <name evidence="3" type="ORF">FNAPI_11685</name>
</gene>
<evidence type="ECO:0000313" key="4">
    <source>
        <dbReference type="Proteomes" id="UP000574317"/>
    </source>
</evidence>
<feature type="compositionally biased region" description="Pro residues" evidence="1">
    <location>
        <begin position="93"/>
        <end position="103"/>
    </location>
</feature>
<feature type="chain" id="PRO_5034203378" evidence="2">
    <location>
        <begin position="16"/>
        <end position="123"/>
    </location>
</feature>
<evidence type="ECO:0000313" key="3">
    <source>
        <dbReference type="EMBL" id="KAF5536693.1"/>
    </source>
</evidence>
<dbReference type="EMBL" id="JAAOAO010000561">
    <property type="protein sequence ID" value="KAF5536693.1"/>
    <property type="molecule type" value="Genomic_DNA"/>
</dbReference>
<comment type="caution">
    <text evidence="3">The sequence shown here is derived from an EMBL/GenBank/DDBJ whole genome shotgun (WGS) entry which is preliminary data.</text>
</comment>
<keyword evidence="2" id="KW-0732">Signal</keyword>